<evidence type="ECO:0000313" key="3">
    <source>
        <dbReference type="Proteomes" id="UP000199283"/>
    </source>
</evidence>
<evidence type="ECO:0000256" key="1">
    <source>
        <dbReference type="SAM" id="MobiDB-lite"/>
    </source>
</evidence>
<sequence>MTDKTDLVVLCQLAGLTAEKSAARLARIQSLIDTLEGKAADLRRAAPAAPVSITEAVMRDRWHRWRTQQITLLNMQVARLQAVAQPQREVHARNTARNAVLEKLSKKR</sequence>
<gene>
    <name evidence="2" type="ORF">SAMN04488526_0588</name>
</gene>
<dbReference type="AlphaFoldDB" id="A0A1H7H282"/>
<proteinExistence type="predicted"/>
<keyword evidence="3" id="KW-1185">Reference proteome</keyword>
<dbReference type="RefSeq" id="WP_092759600.1">
    <property type="nucleotide sequence ID" value="NZ_FNZQ01000001.1"/>
</dbReference>
<reference evidence="2 3" key="1">
    <citation type="submission" date="2016-10" db="EMBL/GenBank/DDBJ databases">
        <authorList>
            <person name="de Groot N.N."/>
        </authorList>
    </citation>
    <scope>NUCLEOTIDE SEQUENCE [LARGE SCALE GENOMIC DNA]</scope>
    <source>
        <strain evidence="2 3">DSM 14858</strain>
    </source>
</reference>
<dbReference type="EMBL" id="FNZQ01000001">
    <property type="protein sequence ID" value="SEK44399.1"/>
    <property type="molecule type" value="Genomic_DNA"/>
</dbReference>
<evidence type="ECO:0000313" key="2">
    <source>
        <dbReference type="EMBL" id="SEK44399.1"/>
    </source>
</evidence>
<name>A0A1H7H282_9RHOB</name>
<dbReference type="STRING" id="188906.SAMN04488526_0588"/>
<dbReference type="OrthoDB" id="7659299at2"/>
<dbReference type="Proteomes" id="UP000199283">
    <property type="component" value="Unassembled WGS sequence"/>
</dbReference>
<organism evidence="2 3">
    <name type="scientific">Jannaschia helgolandensis</name>
    <dbReference type="NCBI Taxonomy" id="188906"/>
    <lineage>
        <taxon>Bacteria</taxon>
        <taxon>Pseudomonadati</taxon>
        <taxon>Pseudomonadota</taxon>
        <taxon>Alphaproteobacteria</taxon>
        <taxon>Rhodobacterales</taxon>
        <taxon>Roseobacteraceae</taxon>
        <taxon>Jannaschia</taxon>
    </lineage>
</organism>
<protein>
    <submittedName>
        <fullName evidence="2">Uncharacterized protein</fullName>
    </submittedName>
</protein>
<feature type="region of interest" description="Disordered" evidence="1">
    <location>
        <begin position="89"/>
        <end position="108"/>
    </location>
</feature>
<accession>A0A1H7H282</accession>